<evidence type="ECO:0000313" key="3">
    <source>
        <dbReference type="EMBL" id="PSS16981.1"/>
    </source>
</evidence>
<dbReference type="RefSeq" id="XP_024720489.1">
    <property type="nucleotide sequence ID" value="XM_024866767.1"/>
</dbReference>
<evidence type="ECO:0000256" key="2">
    <source>
        <dbReference type="SAM" id="MobiDB-lite"/>
    </source>
</evidence>
<dbReference type="GeneID" id="36574848"/>
<gene>
    <name evidence="3" type="ORF">M430DRAFT_35568</name>
</gene>
<proteinExistence type="inferred from homology"/>
<dbReference type="GO" id="GO:0046579">
    <property type="term" value="P:positive regulation of Ras protein signal transduction"/>
    <property type="evidence" value="ECO:0007669"/>
    <property type="project" value="TreeGrafter"/>
</dbReference>
<accession>A0A2T3B0P8</accession>
<comment type="similarity">
    <text evidence="1">Belongs to the STK19 family.</text>
</comment>
<evidence type="ECO:0000313" key="4">
    <source>
        <dbReference type="Proteomes" id="UP000241818"/>
    </source>
</evidence>
<dbReference type="PANTHER" id="PTHR15243:SF0">
    <property type="entry name" value="SERINE_THREONINE-PROTEIN KINASE 19"/>
    <property type="match status" value="1"/>
</dbReference>
<sequence>MSFKFSAAHSSRIKKSTKPPTINRNASPFSSLPRRKPVQRSSSKSATADDEDEDLFGDRLDDIGLVKALATDLTLRDVAQAIMYTRGKMWSSIPQERAGMNSTRIAEVLNFRASLPPIVTVSHIQALLNSPTTVEREIAELIKGRAIRKIVVGGRGSIGEALILVKDLEELIEKSTLEQSVKEKFTKLLYEHPTAMKIPRSELAPDDAKALTHAGFLTAATPTWTSTEVFSTPGQGSRGTMTSLNSISRAASGTLAAVGGEGAVHAAGGSGGGIGTPSTGELSLAIPATGAFLKLVAGARAHLVSLLSKSRFREAPETVLRQRWDGGIAADAALSAAKRSRGEFAGVLPGRTRKWKQFYGMTFDWILGECVGAGLVEVFETGSVGRGVRAL</sequence>
<organism evidence="3 4">
    <name type="scientific">Amorphotheca resinae ATCC 22711</name>
    <dbReference type="NCBI Taxonomy" id="857342"/>
    <lineage>
        <taxon>Eukaryota</taxon>
        <taxon>Fungi</taxon>
        <taxon>Dikarya</taxon>
        <taxon>Ascomycota</taxon>
        <taxon>Pezizomycotina</taxon>
        <taxon>Leotiomycetes</taxon>
        <taxon>Helotiales</taxon>
        <taxon>Amorphothecaceae</taxon>
        <taxon>Amorphotheca</taxon>
    </lineage>
</organism>
<protein>
    <recommendedName>
        <fullName evidence="5">Serine-threonine protein kinase 19</fullName>
    </recommendedName>
</protein>
<dbReference type="Proteomes" id="UP000241818">
    <property type="component" value="Unassembled WGS sequence"/>
</dbReference>
<name>A0A2T3B0P8_AMORE</name>
<feature type="region of interest" description="Disordered" evidence="2">
    <location>
        <begin position="1"/>
        <end position="52"/>
    </location>
</feature>
<evidence type="ECO:0000256" key="1">
    <source>
        <dbReference type="ARBA" id="ARBA00093458"/>
    </source>
</evidence>
<feature type="compositionally biased region" description="Polar residues" evidence="2">
    <location>
        <begin position="18"/>
        <end position="30"/>
    </location>
</feature>
<dbReference type="AlphaFoldDB" id="A0A2T3B0P8"/>
<dbReference type="Pfam" id="PF10494">
    <property type="entry name" value="Stk19"/>
    <property type="match status" value="1"/>
</dbReference>
<dbReference type="OrthoDB" id="3980126at2759"/>
<dbReference type="InParanoid" id="A0A2T3B0P8"/>
<keyword evidence="4" id="KW-1185">Reference proteome</keyword>
<reference evidence="3 4" key="1">
    <citation type="journal article" date="2018" name="New Phytol.">
        <title>Comparative genomics and transcriptomics depict ericoid mycorrhizal fungi as versatile saprotrophs and plant mutualists.</title>
        <authorList>
            <person name="Martino E."/>
            <person name="Morin E."/>
            <person name="Grelet G.A."/>
            <person name="Kuo A."/>
            <person name="Kohler A."/>
            <person name="Daghino S."/>
            <person name="Barry K.W."/>
            <person name="Cichocki N."/>
            <person name="Clum A."/>
            <person name="Dockter R.B."/>
            <person name="Hainaut M."/>
            <person name="Kuo R.C."/>
            <person name="LaButti K."/>
            <person name="Lindahl B.D."/>
            <person name="Lindquist E.A."/>
            <person name="Lipzen A."/>
            <person name="Khouja H.R."/>
            <person name="Magnuson J."/>
            <person name="Murat C."/>
            <person name="Ohm R.A."/>
            <person name="Singer S.W."/>
            <person name="Spatafora J.W."/>
            <person name="Wang M."/>
            <person name="Veneault-Fourrey C."/>
            <person name="Henrissat B."/>
            <person name="Grigoriev I.V."/>
            <person name="Martin F.M."/>
            <person name="Perotto S."/>
        </authorList>
    </citation>
    <scope>NUCLEOTIDE SEQUENCE [LARGE SCALE GENOMIC DNA]</scope>
    <source>
        <strain evidence="3 4">ATCC 22711</strain>
    </source>
</reference>
<dbReference type="InterPro" id="IPR018865">
    <property type="entry name" value="STK19-like"/>
</dbReference>
<evidence type="ECO:0008006" key="5">
    <source>
        <dbReference type="Google" id="ProtNLM"/>
    </source>
</evidence>
<dbReference type="PANTHER" id="PTHR15243">
    <property type="entry name" value="SERINE/THREONINE-PROTEIN KINASE 19"/>
    <property type="match status" value="1"/>
</dbReference>
<dbReference type="EMBL" id="KZ679012">
    <property type="protein sequence ID" value="PSS16981.1"/>
    <property type="molecule type" value="Genomic_DNA"/>
</dbReference>